<evidence type="ECO:0000313" key="3">
    <source>
        <dbReference type="Proteomes" id="UP001153269"/>
    </source>
</evidence>
<feature type="compositionally biased region" description="Basic and acidic residues" evidence="1">
    <location>
        <begin position="1"/>
        <end position="14"/>
    </location>
</feature>
<evidence type="ECO:0000313" key="2">
    <source>
        <dbReference type="EMBL" id="CAB1422769.1"/>
    </source>
</evidence>
<organism evidence="2 3">
    <name type="scientific">Pleuronectes platessa</name>
    <name type="common">European plaice</name>
    <dbReference type="NCBI Taxonomy" id="8262"/>
    <lineage>
        <taxon>Eukaryota</taxon>
        <taxon>Metazoa</taxon>
        <taxon>Chordata</taxon>
        <taxon>Craniata</taxon>
        <taxon>Vertebrata</taxon>
        <taxon>Euteleostomi</taxon>
        <taxon>Actinopterygii</taxon>
        <taxon>Neopterygii</taxon>
        <taxon>Teleostei</taxon>
        <taxon>Neoteleostei</taxon>
        <taxon>Acanthomorphata</taxon>
        <taxon>Carangaria</taxon>
        <taxon>Pleuronectiformes</taxon>
        <taxon>Pleuronectoidei</taxon>
        <taxon>Pleuronectidae</taxon>
        <taxon>Pleuronectes</taxon>
    </lineage>
</organism>
<comment type="caution">
    <text evidence="2">The sequence shown here is derived from an EMBL/GenBank/DDBJ whole genome shotgun (WGS) entry which is preliminary data.</text>
</comment>
<dbReference type="EMBL" id="CADEAL010000611">
    <property type="protein sequence ID" value="CAB1422769.1"/>
    <property type="molecule type" value="Genomic_DNA"/>
</dbReference>
<feature type="region of interest" description="Disordered" evidence="1">
    <location>
        <begin position="1"/>
        <end position="55"/>
    </location>
</feature>
<reference evidence="2" key="1">
    <citation type="submission" date="2020-03" db="EMBL/GenBank/DDBJ databases">
        <authorList>
            <person name="Weist P."/>
        </authorList>
    </citation>
    <scope>NUCLEOTIDE SEQUENCE</scope>
</reference>
<keyword evidence="3" id="KW-1185">Reference proteome</keyword>
<accession>A0A9N7U0V5</accession>
<protein>
    <submittedName>
        <fullName evidence="2">Uncharacterized protein</fullName>
    </submittedName>
</protein>
<dbReference type="Proteomes" id="UP001153269">
    <property type="component" value="Unassembled WGS sequence"/>
</dbReference>
<evidence type="ECO:0000256" key="1">
    <source>
        <dbReference type="SAM" id="MobiDB-lite"/>
    </source>
</evidence>
<dbReference type="AlphaFoldDB" id="A0A9N7U0V5"/>
<sequence length="108" mass="12517">MREKETEGHRRTDAVSRLGASHPAGKSPSTGRCCRSSSPHRSARRSAEEPQRSRSVLLMVRRRMKMMRMRKRRMMMQGVCAEPLAMRLDQDRFLTEMSHSVLKLIPHV</sequence>
<gene>
    <name evidence="2" type="ORF">PLEPLA_LOCUS10687</name>
</gene>
<proteinExistence type="predicted"/>
<name>A0A9N7U0V5_PLEPL</name>